<protein>
    <submittedName>
        <fullName evidence="1">Uncharacterized protein</fullName>
    </submittedName>
</protein>
<sequence>MRACNSHDDATNTILDMHLRPEASKGFPAHVGNDKKVYSQKIEDRTLYIGVPRTDPVVALLDRAIDAHANFLQKVHRIDNFLQNNPFSTTPVDLLVSKTDTVALERYAAHMNTRNRDGACALAVCIPMIDSKYVTFVNTLCVSLSRALRYRDYLITLEYRHFKDEASHSEHVQRSLEGMYAVLDDTLHLCAILQTRRVVHDAYRHIWSSHLLIVARVLAYATSKCRDLLEGKKYPGLAFLLCAFINAVGEYVLHSHRKYGTVDESVLVSHLQRLNAEFDNANHVYEQSMDKSTKKNCHWTAFAALSRKASKLSVINADWIKTMNDLSNEVYTSIQAMKRL</sequence>
<dbReference type="AlphaFoldDB" id="A0AAE0BDZ3"/>
<dbReference type="EMBL" id="LGRX02035483">
    <property type="protein sequence ID" value="KAK3234677.1"/>
    <property type="molecule type" value="Genomic_DNA"/>
</dbReference>
<evidence type="ECO:0000313" key="2">
    <source>
        <dbReference type="Proteomes" id="UP001190700"/>
    </source>
</evidence>
<accession>A0AAE0BDZ3</accession>
<comment type="caution">
    <text evidence="1">The sequence shown here is derived from an EMBL/GenBank/DDBJ whole genome shotgun (WGS) entry which is preliminary data.</text>
</comment>
<keyword evidence="2" id="KW-1185">Reference proteome</keyword>
<gene>
    <name evidence="1" type="ORF">CYMTET_55227</name>
</gene>
<dbReference type="Proteomes" id="UP001190700">
    <property type="component" value="Unassembled WGS sequence"/>
</dbReference>
<organism evidence="1 2">
    <name type="scientific">Cymbomonas tetramitiformis</name>
    <dbReference type="NCBI Taxonomy" id="36881"/>
    <lineage>
        <taxon>Eukaryota</taxon>
        <taxon>Viridiplantae</taxon>
        <taxon>Chlorophyta</taxon>
        <taxon>Pyramimonadophyceae</taxon>
        <taxon>Pyramimonadales</taxon>
        <taxon>Pyramimonadaceae</taxon>
        <taxon>Cymbomonas</taxon>
    </lineage>
</organism>
<evidence type="ECO:0000313" key="1">
    <source>
        <dbReference type="EMBL" id="KAK3234677.1"/>
    </source>
</evidence>
<name>A0AAE0BDZ3_9CHLO</name>
<reference evidence="1 2" key="1">
    <citation type="journal article" date="2015" name="Genome Biol. Evol.">
        <title>Comparative Genomics of a Bacterivorous Green Alga Reveals Evolutionary Causalities and Consequences of Phago-Mixotrophic Mode of Nutrition.</title>
        <authorList>
            <person name="Burns J.A."/>
            <person name="Paasch A."/>
            <person name="Narechania A."/>
            <person name="Kim E."/>
        </authorList>
    </citation>
    <scope>NUCLEOTIDE SEQUENCE [LARGE SCALE GENOMIC DNA]</scope>
    <source>
        <strain evidence="1 2">PLY_AMNH</strain>
    </source>
</reference>
<proteinExistence type="predicted"/>